<dbReference type="AlphaFoldDB" id="F8F9J9"/>
<reference evidence="2" key="1">
    <citation type="submission" date="2011-06" db="EMBL/GenBank/DDBJ databases">
        <title>Complete genome sequence of Paenibacillus mucilaginosus KNP414.</title>
        <authorList>
            <person name="Wang J."/>
            <person name="Hu S."/>
            <person name="Hu X."/>
            <person name="Zhang B."/>
            <person name="Dong D."/>
            <person name="Zhang S."/>
            <person name="Zhao K."/>
            <person name="Wu D."/>
        </authorList>
    </citation>
    <scope>NUCLEOTIDE SEQUENCE [LARGE SCALE GENOMIC DNA]</scope>
    <source>
        <strain evidence="2">KNP414</strain>
    </source>
</reference>
<evidence type="ECO:0000313" key="2">
    <source>
        <dbReference type="Proteomes" id="UP000006620"/>
    </source>
</evidence>
<dbReference type="Proteomes" id="UP000006620">
    <property type="component" value="Chromosome"/>
</dbReference>
<organism evidence="1 2">
    <name type="scientific">Paenibacillus mucilaginosus (strain KNP414)</name>
    <dbReference type="NCBI Taxonomy" id="1036673"/>
    <lineage>
        <taxon>Bacteria</taxon>
        <taxon>Bacillati</taxon>
        <taxon>Bacillota</taxon>
        <taxon>Bacilli</taxon>
        <taxon>Bacillales</taxon>
        <taxon>Paenibacillaceae</taxon>
        <taxon>Paenibacillus</taxon>
    </lineage>
</organism>
<dbReference type="HOGENOM" id="CLU_1914983_0_0_9"/>
<sequence length="132" mass="14579">MYSIGLHNSLSIISLKVGWNKFEAQPLLKFGSVRSHRNPSAPVLCLPLLEPVNGRKSPIWILSRKFILLPKPPPVKKNPARIRDPELPLPPQTVFGVRRLHTGIPALCRQTSSSAKVGCVPEKGTNRGGMFK</sequence>
<dbReference type="EMBL" id="CP002869">
    <property type="protein sequence ID" value="AEI43688.1"/>
    <property type="molecule type" value="Genomic_DNA"/>
</dbReference>
<evidence type="ECO:0000313" key="1">
    <source>
        <dbReference type="EMBL" id="AEI43688.1"/>
    </source>
</evidence>
<name>F8F9J9_PAEMK</name>
<gene>
    <name evidence="1" type="ordered locus">KNP414_05164</name>
</gene>
<proteinExistence type="predicted"/>
<reference evidence="1 2" key="2">
    <citation type="journal article" date="2013" name="Genome Announc.">
        <title>Genome Sequence of Growth-Improving Paenibacillus mucilaginosus Strain KNP414.</title>
        <authorList>
            <person name="Lu J.J."/>
            <person name="Wang J.F."/>
            <person name="Hu X.F."/>
        </authorList>
    </citation>
    <scope>NUCLEOTIDE SEQUENCE [LARGE SCALE GENOMIC DNA]</scope>
    <source>
        <strain evidence="1 2">KNP414</strain>
    </source>
</reference>
<dbReference type="PATRIC" id="fig|1036673.3.peg.4778"/>
<protein>
    <submittedName>
        <fullName evidence="1">Uncharacterized protein</fullName>
    </submittedName>
</protein>
<dbReference type="KEGG" id="pms:KNP414_05164"/>
<accession>F8F9J9</accession>